<dbReference type="PANTHER" id="PTHR43194:SF2">
    <property type="entry name" value="PEROXISOMAL MEMBRANE PROTEIN LPX1"/>
    <property type="match status" value="1"/>
</dbReference>
<evidence type="ECO:0000313" key="2">
    <source>
        <dbReference type="EMBL" id="AUM11983.1"/>
    </source>
</evidence>
<evidence type="ECO:0000259" key="1">
    <source>
        <dbReference type="Pfam" id="PF12697"/>
    </source>
</evidence>
<name>A0A2K9LI96_9GAMM</name>
<protein>
    <recommendedName>
        <fullName evidence="1">AB hydrolase-1 domain-containing protein</fullName>
    </recommendedName>
</protein>
<sequence length="299" mass="33986">MDAFRPKFMRAMTVALHIMLLSACKQTVLEEKGVREPEFPTIESSQTILFIHGMYLTPQAWAEWRQYFEERGYRTYAPAWPLHDLSIEEQNRLHPNADLGELRIEEVLNQYRAFLGTLDEKPIAIGHSMGGLIAQLLLEEDLISGAIALHSAPPFGVISAEPAFLKANWPMLNPLIPANNPIQLTFKQFQYGFTNGMTEAEQISAYEHMVPESRLIGRSTTTTATALERDAPRKPLLIVSGGTDRTITASLNYANFEAFRNTPAITDYKQFPERNHWTIKANNWESVADYSLEWIESNR</sequence>
<organism evidence="2 3">
    <name type="scientific">Ketobacter alkanivorans</name>
    <dbReference type="NCBI Taxonomy" id="1917421"/>
    <lineage>
        <taxon>Bacteria</taxon>
        <taxon>Pseudomonadati</taxon>
        <taxon>Pseudomonadota</taxon>
        <taxon>Gammaproteobacteria</taxon>
        <taxon>Pseudomonadales</taxon>
        <taxon>Ketobacteraceae</taxon>
        <taxon>Ketobacter</taxon>
    </lineage>
</organism>
<accession>A0A2K9LI96</accession>
<dbReference type="InterPro" id="IPR029058">
    <property type="entry name" value="AB_hydrolase_fold"/>
</dbReference>
<dbReference type="PROSITE" id="PS51257">
    <property type="entry name" value="PROKAR_LIPOPROTEIN"/>
    <property type="match status" value="1"/>
</dbReference>
<dbReference type="SUPFAM" id="SSF53474">
    <property type="entry name" value="alpha/beta-Hydrolases"/>
    <property type="match status" value="1"/>
</dbReference>
<dbReference type="AlphaFoldDB" id="A0A2K9LI96"/>
<dbReference type="EMBL" id="CP022684">
    <property type="protein sequence ID" value="AUM11983.1"/>
    <property type="molecule type" value="Genomic_DNA"/>
</dbReference>
<reference evidence="3" key="1">
    <citation type="submission" date="2017-08" db="EMBL/GenBank/DDBJ databases">
        <title>Direct submision.</title>
        <authorList>
            <person name="Kim S.-J."/>
            <person name="Rhee S.-K."/>
        </authorList>
    </citation>
    <scope>NUCLEOTIDE SEQUENCE [LARGE SCALE GENOMIC DNA]</scope>
    <source>
        <strain evidence="3">GI5</strain>
    </source>
</reference>
<dbReference type="Gene3D" id="3.40.50.1820">
    <property type="entry name" value="alpha/beta hydrolase"/>
    <property type="match status" value="1"/>
</dbReference>
<dbReference type="InterPro" id="IPR050228">
    <property type="entry name" value="Carboxylesterase_BioH"/>
</dbReference>
<feature type="domain" description="AB hydrolase-1" evidence="1">
    <location>
        <begin position="48"/>
        <end position="250"/>
    </location>
</feature>
<dbReference type="PANTHER" id="PTHR43194">
    <property type="entry name" value="HYDROLASE ALPHA/BETA FOLD FAMILY"/>
    <property type="match status" value="1"/>
</dbReference>
<dbReference type="InterPro" id="IPR000073">
    <property type="entry name" value="AB_hydrolase_1"/>
</dbReference>
<dbReference type="Proteomes" id="UP000235116">
    <property type="component" value="Chromosome"/>
</dbReference>
<dbReference type="RefSeq" id="WP_101893320.1">
    <property type="nucleotide sequence ID" value="NZ_CP022684.1"/>
</dbReference>
<dbReference type="OrthoDB" id="9806902at2"/>
<keyword evidence="3" id="KW-1185">Reference proteome</keyword>
<gene>
    <name evidence="2" type="ORF">Kalk_05910</name>
</gene>
<dbReference type="KEGG" id="kak:Kalk_05910"/>
<proteinExistence type="predicted"/>
<evidence type="ECO:0000313" key="3">
    <source>
        <dbReference type="Proteomes" id="UP000235116"/>
    </source>
</evidence>
<dbReference type="Pfam" id="PF12697">
    <property type="entry name" value="Abhydrolase_6"/>
    <property type="match status" value="1"/>
</dbReference>